<dbReference type="AlphaFoldDB" id="A0A371H325"/>
<feature type="non-terminal residue" evidence="2">
    <location>
        <position position="1"/>
    </location>
</feature>
<proteinExistence type="predicted"/>
<protein>
    <submittedName>
        <fullName evidence="2">Uncharacterized protein</fullName>
    </submittedName>
</protein>
<feature type="coiled-coil region" evidence="1">
    <location>
        <begin position="42"/>
        <end position="73"/>
    </location>
</feature>
<dbReference type="EMBL" id="QJKJ01003709">
    <property type="protein sequence ID" value="RDX97222.1"/>
    <property type="molecule type" value="Genomic_DNA"/>
</dbReference>
<gene>
    <name evidence="2" type="ORF">CR513_20023</name>
</gene>
<reference evidence="2" key="1">
    <citation type="submission" date="2018-05" db="EMBL/GenBank/DDBJ databases">
        <title>Draft genome of Mucuna pruriens seed.</title>
        <authorList>
            <person name="Nnadi N.E."/>
            <person name="Vos R."/>
            <person name="Hasami M.H."/>
            <person name="Devisetty U.K."/>
            <person name="Aguiy J.C."/>
        </authorList>
    </citation>
    <scope>NUCLEOTIDE SEQUENCE [LARGE SCALE GENOMIC DNA]</scope>
    <source>
        <strain evidence="2">JCA_2017</strain>
    </source>
</reference>
<dbReference type="OrthoDB" id="1723222at2759"/>
<evidence type="ECO:0000256" key="1">
    <source>
        <dbReference type="SAM" id="Coils"/>
    </source>
</evidence>
<evidence type="ECO:0000313" key="2">
    <source>
        <dbReference type="EMBL" id="RDX97222.1"/>
    </source>
</evidence>
<accession>A0A371H325</accession>
<keyword evidence="3" id="KW-1185">Reference proteome</keyword>
<sequence>MPYGKTPLGMSPYWIMFNKACHLPVEIQNRAYWAMKKCNMAYDQAGKERKLQLQELEELRLEAYENSRIYKQKFKVGQKVLLINSRLKLIASKLHFRWDGPVNSKMRLATKSSKSITTTRRGGEHFAERLTRRRTLRTSPFPVARMLCIEDNASSKCGESTHSGGRKPQCLAISGAPSLSFQGYCREMQRTYNQPSTYSLPTDEVAIV</sequence>
<organism evidence="2 3">
    <name type="scientific">Mucuna pruriens</name>
    <name type="common">Velvet bean</name>
    <name type="synonym">Dolichos pruriens</name>
    <dbReference type="NCBI Taxonomy" id="157652"/>
    <lineage>
        <taxon>Eukaryota</taxon>
        <taxon>Viridiplantae</taxon>
        <taxon>Streptophyta</taxon>
        <taxon>Embryophyta</taxon>
        <taxon>Tracheophyta</taxon>
        <taxon>Spermatophyta</taxon>
        <taxon>Magnoliopsida</taxon>
        <taxon>eudicotyledons</taxon>
        <taxon>Gunneridae</taxon>
        <taxon>Pentapetalae</taxon>
        <taxon>rosids</taxon>
        <taxon>fabids</taxon>
        <taxon>Fabales</taxon>
        <taxon>Fabaceae</taxon>
        <taxon>Papilionoideae</taxon>
        <taxon>50 kb inversion clade</taxon>
        <taxon>NPAAA clade</taxon>
        <taxon>indigoferoid/millettioid clade</taxon>
        <taxon>Phaseoleae</taxon>
        <taxon>Mucuna</taxon>
    </lineage>
</organism>
<keyword evidence="1" id="KW-0175">Coiled coil</keyword>
<name>A0A371H325_MUCPR</name>
<comment type="caution">
    <text evidence="2">The sequence shown here is derived from an EMBL/GenBank/DDBJ whole genome shotgun (WGS) entry which is preliminary data.</text>
</comment>
<dbReference type="Proteomes" id="UP000257109">
    <property type="component" value="Unassembled WGS sequence"/>
</dbReference>
<evidence type="ECO:0000313" key="3">
    <source>
        <dbReference type="Proteomes" id="UP000257109"/>
    </source>
</evidence>